<keyword evidence="4" id="KW-1185">Reference proteome</keyword>
<protein>
    <recommendedName>
        <fullName evidence="2">BTB domain-containing protein</fullName>
    </recommendedName>
</protein>
<evidence type="ECO:0000259" key="2">
    <source>
        <dbReference type="Pfam" id="PF00651"/>
    </source>
</evidence>
<name>A0ABR4PAI8_9HELO</name>
<reference evidence="3 4" key="1">
    <citation type="submission" date="2024-06" db="EMBL/GenBank/DDBJ databases">
        <title>Complete genome of Phlyctema vagabunda strain 19-DSS-EL-015.</title>
        <authorList>
            <person name="Fiorenzani C."/>
        </authorList>
    </citation>
    <scope>NUCLEOTIDE SEQUENCE [LARGE SCALE GENOMIC DNA]</scope>
    <source>
        <strain evidence="3 4">19-DSS-EL-015</strain>
    </source>
</reference>
<feature type="region of interest" description="Disordered" evidence="1">
    <location>
        <begin position="283"/>
        <end position="330"/>
    </location>
</feature>
<proteinExistence type="predicted"/>
<feature type="region of interest" description="Disordered" evidence="1">
    <location>
        <begin position="1"/>
        <end position="20"/>
    </location>
</feature>
<dbReference type="Gene3D" id="3.30.710.10">
    <property type="entry name" value="Potassium Channel Kv1.1, Chain A"/>
    <property type="match status" value="1"/>
</dbReference>
<evidence type="ECO:0000313" key="3">
    <source>
        <dbReference type="EMBL" id="KAL3420339.1"/>
    </source>
</evidence>
<dbReference type="InterPro" id="IPR000210">
    <property type="entry name" value="BTB/POZ_dom"/>
</dbReference>
<feature type="compositionally biased region" description="Basic residues" evidence="1">
    <location>
        <begin position="1"/>
        <end position="10"/>
    </location>
</feature>
<feature type="compositionally biased region" description="Basic and acidic residues" evidence="1">
    <location>
        <begin position="289"/>
        <end position="308"/>
    </location>
</feature>
<sequence>MSTKQLSRKRPCQDDDTDDSSNEYVAVINCPCGHHRSVLACHQETVLEQRRQHTSVTAMAMGSSQFIAVEVGEQHTPMYAHKTLLMLHSERFRHEVTAQNLAAADSIFKRRAPALQDITVSEFMAFCSWVYLAQIPQEVLANGNTLEGLWQAGYKLKCPDFQNVCLEFIRRKAADKSRPWPLVSDAVLVYHITAPGCKLRQFVADILAKNNPIANAGIEARKDWQRLYDITPDLTRDMAMLGGKNWKGTQPWDVEHHQKYAVRSGKPLSERYSDHIRNGISDDQIWHQAETDPRRAVERDHLAREDRKKARMGGASRNVKQPAKPGNGRE</sequence>
<comment type="caution">
    <text evidence="3">The sequence shown here is derived from an EMBL/GenBank/DDBJ whole genome shotgun (WGS) entry which is preliminary data.</text>
</comment>
<dbReference type="InterPro" id="IPR011333">
    <property type="entry name" value="SKP1/BTB/POZ_sf"/>
</dbReference>
<accession>A0ABR4PAI8</accession>
<organism evidence="3 4">
    <name type="scientific">Phlyctema vagabunda</name>
    <dbReference type="NCBI Taxonomy" id="108571"/>
    <lineage>
        <taxon>Eukaryota</taxon>
        <taxon>Fungi</taxon>
        <taxon>Dikarya</taxon>
        <taxon>Ascomycota</taxon>
        <taxon>Pezizomycotina</taxon>
        <taxon>Leotiomycetes</taxon>
        <taxon>Helotiales</taxon>
        <taxon>Dermateaceae</taxon>
        <taxon>Phlyctema</taxon>
    </lineage>
</organism>
<gene>
    <name evidence="3" type="ORF">PVAG01_08838</name>
</gene>
<dbReference type="Proteomes" id="UP001629113">
    <property type="component" value="Unassembled WGS sequence"/>
</dbReference>
<dbReference type="SUPFAM" id="SSF54695">
    <property type="entry name" value="POZ domain"/>
    <property type="match status" value="1"/>
</dbReference>
<dbReference type="EMBL" id="JBFCZG010000007">
    <property type="protein sequence ID" value="KAL3420339.1"/>
    <property type="molecule type" value="Genomic_DNA"/>
</dbReference>
<dbReference type="Pfam" id="PF00651">
    <property type="entry name" value="BTB"/>
    <property type="match status" value="1"/>
</dbReference>
<evidence type="ECO:0000256" key="1">
    <source>
        <dbReference type="SAM" id="MobiDB-lite"/>
    </source>
</evidence>
<evidence type="ECO:0000313" key="4">
    <source>
        <dbReference type="Proteomes" id="UP001629113"/>
    </source>
</evidence>
<feature type="domain" description="BTB" evidence="2">
    <location>
        <begin position="71"/>
        <end position="171"/>
    </location>
</feature>